<accession>A0A370U7C7</accession>
<gene>
    <name evidence="5" type="ORF">DN730_13035</name>
</gene>
<dbReference type="OrthoDB" id="9816034at2"/>
<name>A0A370U7C7_9GAMM</name>
<evidence type="ECO:0000259" key="3">
    <source>
        <dbReference type="PROSITE" id="PS50883"/>
    </source>
</evidence>
<feature type="modified residue" description="4-aspartylphosphate" evidence="1">
    <location>
        <position position="53"/>
    </location>
</feature>
<evidence type="ECO:0000313" key="6">
    <source>
        <dbReference type="Proteomes" id="UP000254326"/>
    </source>
</evidence>
<dbReference type="RefSeq" id="WP_115468583.1">
    <property type="nucleotide sequence ID" value="NZ_QKRA01000006.1"/>
</dbReference>
<dbReference type="Proteomes" id="UP000254326">
    <property type="component" value="Unassembled WGS sequence"/>
</dbReference>
<dbReference type="Gene3D" id="3.40.50.2300">
    <property type="match status" value="1"/>
</dbReference>
<dbReference type="PROSITE" id="PS50883">
    <property type="entry name" value="EAL"/>
    <property type="match status" value="1"/>
</dbReference>
<dbReference type="Gene3D" id="3.20.20.450">
    <property type="entry name" value="EAL domain"/>
    <property type="match status" value="1"/>
</dbReference>
<dbReference type="SUPFAM" id="SSF141868">
    <property type="entry name" value="EAL domain-like"/>
    <property type="match status" value="1"/>
</dbReference>
<dbReference type="EMBL" id="QKRA01000006">
    <property type="protein sequence ID" value="RDL43665.1"/>
    <property type="molecule type" value="Genomic_DNA"/>
</dbReference>
<dbReference type="PROSITE" id="PS50110">
    <property type="entry name" value="RESPONSE_REGULATORY"/>
    <property type="match status" value="1"/>
</dbReference>
<dbReference type="Pfam" id="PF00072">
    <property type="entry name" value="Response_reg"/>
    <property type="match status" value="1"/>
</dbReference>
<dbReference type="SMART" id="SM00267">
    <property type="entry name" value="GGDEF"/>
    <property type="match status" value="1"/>
</dbReference>
<reference evidence="5 6" key="1">
    <citation type="submission" date="2018-06" db="EMBL/GenBank/DDBJ databases">
        <title>Marinomonas sp. YLB-05 draft genome sequence.</title>
        <authorList>
            <person name="Yu L."/>
            <person name="Tang X."/>
        </authorList>
    </citation>
    <scope>NUCLEOTIDE SEQUENCE [LARGE SCALE GENOMIC DNA]</scope>
    <source>
        <strain evidence="5 6">YLB-05</strain>
    </source>
</reference>
<keyword evidence="6" id="KW-1185">Reference proteome</keyword>
<dbReference type="InterPro" id="IPR050706">
    <property type="entry name" value="Cyclic-di-GMP_PDE-like"/>
</dbReference>
<dbReference type="Pfam" id="PF00563">
    <property type="entry name" value="EAL"/>
    <property type="match status" value="1"/>
</dbReference>
<sequence>MPKILIVDDIEDNRYLLKRRLKRFGFEDCVEAENGFVALDIISDQAVDLVFLDLMMPGMDGFEVLEELQRRQLIDHLPVIMISAADDLEKVARGIELGAEDYLSKPFNPVLLKARTDAALSKRETALEKIRLAKSIDAQTGLSNLQGLEADSSRWEAFGSVVALQLQFHKYNDIYNSYGTATANAYFNHRLEALRSLLEGHTEYHQYALYRVESDSITIVMLDTSSDCLIVLAEQLVRYFSGQLNVDDNVSILESVRVAMSLPDGLVGSSELTRQLVSALSSATQKQPIAIYQESAQSEVLERIRLESELRIAIDQKALAVYYQPQVCTKTQKIVSAEALIRWPHPERGLVSPGIFIPVAEKAGLINDIGLLVVEKVLATLDTLEGNGTAIPISVNIATEHFLADGFLGQMNTLMSKHNDSLAKFVKLELTESTFLDDKESVNTVMQSLRTMGMKISLDDFGTGYSALSYLFQLPIDQLKIDKSFVDALEQDGRAQSIMSHIIALAHDLGFEVVVEGVETQEQSEWVSAANADLIQGFLYYKPLPYKEFIAALQQ</sequence>
<feature type="domain" description="GGDEF" evidence="4">
    <location>
        <begin position="159"/>
        <end position="294"/>
    </location>
</feature>
<dbReference type="PANTHER" id="PTHR33121">
    <property type="entry name" value="CYCLIC DI-GMP PHOSPHODIESTERASE PDEF"/>
    <property type="match status" value="1"/>
</dbReference>
<organism evidence="5 6">
    <name type="scientific">Marinomonas piezotolerans</name>
    <dbReference type="NCBI Taxonomy" id="2213058"/>
    <lineage>
        <taxon>Bacteria</taxon>
        <taxon>Pseudomonadati</taxon>
        <taxon>Pseudomonadota</taxon>
        <taxon>Gammaproteobacteria</taxon>
        <taxon>Oceanospirillales</taxon>
        <taxon>Oceanospirillaceae</taxon>
        <taxon>Marinomonas</taxon>
    </lineage>
</organism>
<dbReference type="Gene3D" id="3.30.70.270">
    <property type="match status" value="1"/>
</dbReference>
<protein>
    <recommendedName>
        <fullName evidence="7">GGDEF domain-containing response regulator</fullName>
    </recommendedName>
</protein>
<evidence type="ECO:0000259" key="2">
    <source>
        <dbReference type="PROSITE" id="PS50110"/>
    </source>
</evidence>
<dbReference type="SUPFAM" id="SSF52172">
    <property type="entry name" value="CheY-like"/>
    <property type="match status" value="1"/>
</dbReference>
<dbReference type="InterPro" id="IPR001789">
    <property type="entry name" value="Sig_transdc_resp-reg_receiver"/>
</dbReference>
<dbReference type="AlphaFoldDB" id="A0A370U7C7"/>
<dbReference type="PANTHER" id="PTHR33121:SF81">
    <property type="entry name" value="CYCLIC DI-GMP PHOSPHODIESTERASE PDEB-RELATED"/>
    <property type="match status" value="1"/>
</dbReference>
<dbReference type="PROSITE" id="PS50887">
    <property type="entry name" value="GGDEF"/>
    <property type="match status" value="1"/>
</dbReference>
<dbReference type="InterPro" id="IPR035919">
    <property type="entry name" value="EAL_sf"/>
</dbReference>
<dbReference type="SMART" id="SM00448">
    <property type="entry name" value="REC"/>
    <property type="match status" value="1"/>
</dbReference>
<dbReference type="GO" id="GO:0071111">
    <property type="term" value="F:cyclic-guanylate-specific phosphodiesterase activity"/>
    <property type="evidence" value="ECO:0007669"/>
    <property type="project" value="InterPro"/>
</dbReference>
<dbReference type="CDD" id="cd01948">
    <property type="entry name" value="EAL"/>
    <property type="match status" value="1"/>
</dbReference>
<dbReference type="GO" id="GO:0000160">
    <property type="term" value="P:phosphorelay signal transduction system"/>
    <property type="evidence" value="ECO:0007669"/>
    <property type="project" value="InterPro"/>
</dbReference>
<dbReference type="SMART" id="SM00052">
    <property type="entry name" value="EAL"/>
    <property type="match status" value="1"/>
</dbReference>
<comment type="caution">
    <text evidence="5">The sequence shown here is derived from an EMBL/GenBank/DDBJ whole genome shotgun (WGS) entry which is preliminary data.</text>
</comment>
<evidence type="ECO:0000259" key="4">
    <source>
        <dbReference type="PROSITE" id="PS50887"/>
    </source>
</evidence>
<dbReference type="InterPro" id="IPR043128">
    <property type="entry name" value="Rev_trsase/Diguanyl_cyclase"/>
</dbReference>
<feature type="domain" description="EAL" evidence="3">
    <location>
        <begin position="303"/>
        <end position="555"/>
    </location>
</feature>
<evidence type="ECO:0000313" key="5">
    <source>
        <dbReference type="EMBL" id="RDL43665.1"/>
    </source>
</evidence>
<dbReference type="InterPro" id="IPR011006">
    <property type="entry name" value="CheY-like_superfamily"/>
</dbReference>
<keyword evidence="1" id="KW-0597">Phosphoprotein</keyword>
<dbReference type="InterPro" id="IPR000160">
    <property type="entry name" value="GGDEF_dom"/>
</dbReference>
<evidence type="ECO:0008006" key="7">
    <source>
        <dbReference type="Google" id="ProtNLM"/>
    </source>
</evidence>
<proteinExistence type="predicted"/>
<dbReference type="InterPro" id="IPR001633">
    <property type="entry name" value="EAL_dom"/>
</dbReference>
<feature type="domain" description="Response regulatory" evidence="2">
    <location>
        <begin position="3"/>
        <end position="120"/>
    </location>
</feature>
<evidence type="ECO:0000256" key="1">
    <source>
        <dbReference type="PROSITE-ProRule" id="PRU00169"/>
    </source>
</evidence>